<dbReference type="AlphaFoldDB" id="A0A402AWG6"/>
<gene>
    <name evidence="1" type="ORF">KDK_72900</name>
</gene>
<sequence>MALLVGGIAWSDQIPIYASAPGIILDQHSTAAADQHDTVAALFFAAGQFSKVKVGQRAVVHIGASKEELASQIIKIEPAVVSPNTIYQRYGFVAQVVTQPSIVVLIQLKNIPTATYAGSMIVANVQTGSQRIISMLPGLGNIVGGRLWMPANKRHRF</sequence>
<evidence type="ECO:0000313" key="2">
    <source>
        <dbReference type="Proteomes" id="UP000287188"/>
    </source>
</evidence>
<protein>
    <submittedName>
        <fullName evidence="1">Uncharacterized protein</fullName>
    </submittedName>
</protein>
<keyword evidence="2" id="KW-1185">Reference proteome</keyword>
<comment type="caution">
    <text evidence="1">The sequence shown here is derived from an EMBL/GenBank/DDBJ whole genome shotgun (WGS) entry which is preliminary data.</text>
</comment>
<dbReference type="EMBL" id="BIFS01000002">
    <property type="protein sequence ID" value="GCE23490.1"/>
    <property type="molecule type" value="Genomic_DNA"/>
</dbReference>
<evidence type="ECO:0000313" key="1">
    <source>
        <dbReference type="EMBL" id="GCE23490.1"/>
    </source>
</evidence>
<dbReference type="Proteomes" id="UP000287188">
    <property type="component" value="Unassembled WGS sequence"/>
</dbReference>
<name>A0A402AWG6_9CHLR</name>
<accession>A0A402AWG6</accession>
<proteinExistence type="predicted"/>
<organism evidence="1 2">
    <name type="scientific">Dictyobacter kobayashii</name>
    <dbReference type="NCBI Taxonomy" id="2014872"/>
    <lineage>
        <taxon>Bacteria</taxon>
        <taxon>Bacillati</taxon>
        <taxon>Chloroflexota</taxon>
        <taxon>Ktedonobacteria</taxon>
        <taxon>Ktedonobacterales</taxon>
        <taxon>Dictyobacteraceae</taxon>
        <taxon>Dictyobacter</taxon>
    </lineage>
</organism>
<reference evidence="2" key="1">
    <citation type="submission" date="2018-12" db="EMBL/GenBank/DDBJ databases">
        <title>Tengunoibacter tsumagoiensis gen. nov., sp. nov., Dictyobacter kobayashii sp. nov., D. alpinus sp. nov., and D. joshuensis sp. nov. and description of Dictyobacteraceae fam. nov. within the order Ktedonobacterales isolated from Tengu-no-mugimeshi.</title>
        <authorList>
            <person name="Wang C.M."/>
            <person name="Zheng Y."/>
            <person name="Sakai Y."/>
            <person name="Toyoda A."/>
            <person name="Minakuchi Y."/>
            <person name="Abe K."/>
            <person name="Yokota A."/>
            <person name="Yabe S."/>
        </authorList>
    </citation>
    <scope>NUCLEOTIDE SEQUENCE [LARGE SCALE GENOMIC DNA]</scope>
    <source>
        <strain evidence="2">Uno11</strain>
    </source>
</reference>